<organism evidence="3 4">
    <name type="scientific">Humidesulfovibrio mexicanus</name>
    <dbReference type="NCBI Taxonomy" id="147047"/>
    <lineage>
        <taxon>Bacteria</taxon>
        <taxon>Pseudomonadati</taxon>
        <taxon>Thermodesulfobacteriota</taxon>
        <taxon>Desulfovibrionia</taxon>
        <taxon>Desulfovibrionales</taxon>
        <taxon>Desulfovibrionaceae</taxon>
        <taxon>Humidesulfovibrio</taxon>
    </lineage>
</organism>
<feature type="domain" description="Dinitrogenase iron-molybdenum cofactor biosynthesis" evidence="2">
    <location>
        <begin position="16"/>
        <end position="106"/>
    </location>
</feature>
<dbReference type="EMBL" id="FZOC01000008">
    <property type="protein sequence ID" value="SNS20835.1"/>
    <property type="molecule type" value="Genomic_DNA"/>
</dbReference>
<dbReference type="Gene3D" id="3.30.420.130">
    <property type="entry name" value="Dinitrogenase iron-molybdenum cofactor biosynthesis domain"/>
    <property type="match status" value="1"/>
</dbReference>
<gene>
    <name evidence="3" type="ORF">SAMN04488503_3190</name>
</gene>
<name>A0A239CKY8_9BACT</name>
<sequence length="131" mass="12788">MTGIIAVTSEGPALTDLVDPRFGRAAGFVVVDIATGQHSYIDNGGSQSMAQGAGIQAAENVAKTGASVVLTGSVGPKAFQALSAAGIAVIQNVEGMTVGQAVEKYKTGQLSAADAPNAASGGNKPGMGGGR</sequence>
<dbReference type="OrthoDB" id="9807451at2"/>
<dbReference type="SUPFAM" id="SSF53146">
    <property type="entry name" value="Nitrogenase accessory factor-like"/>
    <property type="match status" value="1"/>
</dbReference>
<protein>
    <submittedName>
        <fullName evidence="3">Predicted Fe-Mo cluster-binding protein, NifX family</fullName>
    </submittedName>
</protein>
<dbReference type="InterPro" id="IPR003731">
    <property type="entry name" value="Di-Nase_FeMo-co_biosynth"/>
</dbReference>
<dbReference type="PANTHER" id="PTHR42983:SF1">
    <property type="entry name" value="IRON-MOLYBDENUM PROTEIN"/>
    <property type="match status" value="1"/>
</dbReference>
<reference evidence="3 4" key="1">
    <citation type="submission" date="2017-06" db="EMBL/GenBank/DDBJ databases">
        <authorList>
            <person name="Kim H.J."/>
            <person name="Triplett B.A."/>
        </authorList>
    </citation>
    <scope>NUCLEOTIDE SEQUENCE [LARGE SCALE GENOMIC DNA]</scope>
    <source>
        <strain evidence="3 4">DSM 13116</strain>
    </source>
</reference>
<dbReference type="InterPro" id="IPR036105">
    <property type="entry name" value="DiNase_FeMo-co_biosyn_sf"/>
</dbReference>
<evidence type="ECO:0000313" key="3">
    <source>
        <dbReference type="EMBL" id="SNS20835.1"/>
    </source>
</evidence>
<accession>A0A239CKY8</accession>
<dbReference type="PANTHER" id="PTHR42983">
    <property type="entry name" value="DINITROGENASE IRON-MOLYBDENUM COFACTOR PROTEIN-RELATED"/>
    <property type="match status" value="1"/>
</dbReference>
<evidence type="ECO:0000313" key="4">
    <source>
        <dbReference type="Proteomes" id="UP000198324"/>
    </source>
</evidence>
<dbReference type="Pfam" id="PF02579">
    <property type="entry name" value="Nitro_FeMo-Co"/>
    <property type="match status" value="1"/>
</dbReference>
<dbReference type="AlphaFoldDB" id="A0A239CKY8"/>
<dbReference type="Proteomes" id="UP000198324">
    <property type="component" value="Unassembled WGS sequence"/>
</dbReference>
<evidence type="ECO:0000259" key="2">
    <source>
        <dbReference type="Pfam" id="PF02579"/>
    </source>
</evidence>
<dbReference type="RefSeq" id="WP_089275375.1">
    <property type="nucleotide sequence ID" value="NZ_FZOC01000008.1"/>
</dbReference>
<keyword evidence="4" id="KW-1185">Reference proteome</keyword>
<evidence type="ECO:0000256" key="1">
    <source>
        <dbReference type="SAM" id="MobiDB-lite"/>
    </source>
</evidence>
<proteinExistence type="predicted"/>
<feature type="region of interest" description="Disordered" evidence="1">
    <location>
        <begin position="110"/>
        <end position="131"/>
    </location>
</feature>